<comment type="caution">
    <text evidence="2">The sequence shown here is derived from an EMBL/GenBank/DDBJ whole genome shotgun (WGS) entry which is preliminary data.</text>
</comment>
<proteinExistence type="predicted"/>
<keyword evidence="1" id="KW-0732">Signal</keyword>
<dbReference type="AlphaFoldDB" id="A0A8X6IVY5"/>
<dbReference type="EMBL" id="BMAO01032705">
    <property type="protein sequence ID" value="GFQ84045.1"/>
    <property type="molecule type" value="Genomic_DNA"/>
</dbReference>
<gene>
    <name evidence="2" type="ORF">TNCT_424141</name>
</gene>
<evidence type="ECO:0000256" key="1">
    <source>
        <dbReference type="SAM" id="SignalP"/>
    </source>
</evidence>
<reference evidence="2" key="1">
    <citation type="submission" date="2020-07" db="EMBL/GenBank/DDBJ databases">
        <title>Multicomponent nature underlies the extraordinary mechanical properties of spider dragline silk.</title>
        <authorList>
            <person name="Kono N."/>
            <person name="Nakamura H."/>
            <person name="Mori M."/>
            <person name="Yoshida Y."/>
            <person name="Ohtoshi R."/>
            <person name="Malay A.D."/>
            <person name="Moran D.A.P."/>
            <person name="Tomita M."/>
            <person name="Numata K."/>
            <person name="Arakawa K."/>
        </authorList>
    </citation>
    <scope>NUCLEOTIDE SEQUENCE</scope>
</reference>
<feature type="signal peptide" evidence="1">
    <location>
        <begin position="1"/>
        <end position="23"/>
    </location>
</feature>
<accession>A0A8X6IVY5</accession>
<sequence length="85" mass="9694">MPMLTLLQSWKLLMLQYMETVPALRLDDDDTTTDDVVAICLRLAVLQYGIISKPGTFTVHRIFHPSLADCQIIRSIDDEIGRDVF</sequence>
<dbReference type="Proteomes" id="UP000887116">
    <property type="component" value="Unassembled WGS sequence"/>
</dbReference>
<evidence type="ECO:0000313" key="2">
    <source>
        <dbReference type="EMBL" id="GFQ84045.1"/>
    </source>
</evidence>
<organism evidence="2 3">
    <name type="scientific">Trichonephila clavata</name>
    <name type="common">Joro spider</name>
    <name type="synonym">Nephila clavata</name>
    <dbReference type="NCBI Taxonomy" id="2740835"/>
    <lineage>
        <taxon>Eukaryota</taxon>
        <taxon>Metazoa</taxon>
        <taxon>Ecdysozoa</taxon>
        <taxon>Arthropoda</taxon>
        <taxon>Chelicerata</taxon>
        <taxon>Arachnida</taxon>
        <taxon>Araneae</taxon>
        <taxon>Araneomorphae</taxon>
        <taxon>Entelegynae</taxon>
        <taxon>Araneoidea</taxon>
        <taxon>Nephilidae</taxon>
        <taxon>Trichonephila</taxon>
    </lineage>
</organism>
<feature type="chain" id="PRO_5036445774" evidence="1">
    <location>
        <begin position="24"/>
        <end position="85"/>
    </location>
</feature>
<evidence type="ECO:0000313" key="3">
    <source>
        <dbReference type="Proteomes" id="UP000887116"/>
    </source>
</evidence>
<protein>
    <submittedName>
        <fullName evidence="2">Uncharacterized protein</fullName>
    </submittedName>
</protein>
<keyword evidence="3" id="KW-1185">Reference proteome</keyword>
<name>A0A8X6IVY5_TRICU</name>